<sequence>MVLNGFCDISCAFCSSLGHNLKTSTYVWENCFAVLISISGVATIAFLIGNMQTNFRSPTARSEEMRIKRRDTEQWMSRRLLPNNIRERIRRYEQFRWQETRGVDEEMLDQNLPRDLRRDIKRHLCVPLLKRVPVFEKMDEQVLDAMCDRLKPVLYIEESYVVREGDLVDEMLFVMQGKLSTTTINGGRTAVFIPEYLEAGEICGEELLTWALDPRSSSNLPISTRTVRTITEVEAFALMADDLKFVASQFRQLHGKQLRHTLRFHSQQWRTWAACSIQAAWRRYSKKKLSGKRKIDCKMH</sequence>
<keyword evidence="3" id="KW-0813">Transport</keyword>
<dbReference type="GO" id="GO:0031965">
    <property type="term" value="C:nuclear membrane"/>
    <property type="evidence" value="ECO:0007669"/>
    <property type="project" value="UniProtKB-SubCell"/>
</dbReference>
<dbReference type="EMBL" id="JAPFFJ010000010">
    <property type="protein sequence ID" value="KAJ6418780.1"/>
    <property type="molecule type" value="Genomic_DNA"/>
</dbReference>
<dbReference type="Gene3D" id="2.60.120.10">
    <property type="entry name" value="Jelly Rolls"/>
    <property type="match status" value="1"/>
</dbReference>
<comment type="function">
    <text evidence="11">Cyclic nucleotide-gated channel involved in the establishment of both rhizobial and mycorrhizal associations. Required for full activation of nuclear-localized Ca(2+) oscillations by Nod and Myc factors. Simultaneous activation of the K(+)-permeable channel DMI1 and the Ca(2+) channel CNGC15 can give rise to sustained Ca(2+) oscillations. May function during fertilization in both female and male gametophytic Ca(2+) signaling.</text>
</comment>
<evidence type="ECO:0000313" key="16">
    <source>
        <dbReference type="Proteomes" id="UP001162972"/>
    </source>
</evidence>
<keyword evidence="10" id="KW-0407">Ion channel</keyword>
<dbReference type="FunFam" id="2.60.120.10:FF:000024">
    <property type="entry name" value="Cyclic nucleotide-gated ion channel 1"/>
    <property type="match status" value="1"/>
</dbReference>
<keyword evidence="5 13" id="KW-1133">Transmembrane helix</keyword>
<evidence type="ECO:0000256" key="13">
    <source>
        <dbReference type="SAM" id="Phobius"/>
    </source>
</evidence>
<dbReference type="GO" id="GO:0044325">
    <property type="term" value="F:transmembrane transporter binding"/>
    <property type="evidence" value="ECO:0007669"/>
    <property type="project" value="UniProtKB-ARBA"/>
</dbReference>
<evidence type="ECO:0000256" key="8">
    <source>
        <dbReference type="ARBA" id="ARBA00023242"/>
    </source>
</evidence>
<evidence type="ECO:0000256" key="5">
    <source>
        <dbReference type="ARBA" id="ARBA00022989"/>
    </source>
</evidence>
<dbReference type="AlphaFoldDB" id="A0AAD6P7C6"/>
<keyword evidence="7 13" id="KW-0472">Membrane</keyword>
<comment type="similarity">
    <text evidence="2">Belongs to the cyclic nucleotide-gated cation channel (TC 1.A.1.5) family.</text>
</comment>
<comment type="subcellular location">
    <subcellularLocation>
        <location evidence="1">Nucleus membrane</location>
        <topology evidence="1">Multi-pass membrane protein</topology>
    </subcellularLocation>
</comment>
<evidence type="ECO:0000256" key="12">
    <source>
        <dbReference type="ARBA" id="ARBA00064416"/>
    </source>
</evidence>
<dbReference type="PANTHER" id="PTHR45651:SF5">
    <property type="entry name" value="CYCLIC NUCLEOTIDE-GATED ION CHANNEL 1"/>
    <property type="match status" value="1"/>
</dbReference>
<keyword evidence="6" id="KW-0406">Ion transport</keyword>
<evidence type="ECO:0000256" key="6">
    <source>
        <dbReference type="ARBA" id="ARBA00023065"/>
    </source>
</evidence>
<comment type="subunit">
    <text evidence="12">Interacts (via N-terminus) with DMI1 (via c-terminus). The Nod factor has no effect on this interaction, implying that the complex is maintained after activation.</text>
</comment>
<evidence type="ECO:0000259" key="14">
    <source>
        <dbReference type="PROSITE" id="PS50042"/>
    </source>
</evidence>
<evidence type="ECO:0000256" key="10">
    <source>
        <dbReference type="ARBA" id="ARBA00023303"/>
    </source>
</evidence>
<comment type="caution">
    <text evidence="15">The sequence shown here is derived from an EMBL/GenBank/DDBJ whole genome shotgun (WGS) entry which is preliminary data.</text>
</comment>
<evidence type="ECO:0000256" key="11">
    <source>
        <dbReference type="ARBA" id="ARBA00056117"/>
    </source>
</evidence>
<evidence type="ECO:0000256" key="3">
    <source>
        <dbReference type="ARBA" id="ARBA00022448"/>
    </source>
</evidence>
<evidence type="ECO:0000256" key="7">
    <source>
        <dbReference type="ARBA" id="ARBA00023136"/>
    </source>
</evidence>
<evidence type="ECO:0000256" key="4">
    <source>
        <dbReference type="ARBA" id="ARBA00022692"/>
    </source>
</evidence>
<proteinExistence type="inferred from homology"/>
<dbReference type="InterPro" id="IPR000595">
    <property type="entry name" value="cNMP-bd_dom"/>
</dbReference>
<dbReference type="InterPro" id="IPR014710">
    <property type="entry name" value="RmlC-like_jellyroll"/>
</dbReference>
<evidence type="ECO:0000256" key="1">
    <source>
        <dbReference type="ARBA" id="ARBA00004232"/>
    </source>
</evidence>
<dbReference type="SUPFAM" id="SSF51206">
    <property type="entry name" value="cAMP-binding domain-like"/>
    <property type="match status" value="1"/>
</dbReference>
<dbReference type="PROSITE" id="PS50042">
    <property type="entry name" value="CNMP_BINDING_3"/>
    <property type="match status" value="1"/>
</dbReference>
<evidence type="ECO:0000256" key="9">
    <source>
        <dbReference type="ARBA" id="ARBA00023286"/>
    </source>
</evidence>
<dbReference type="GO" id="GO:0034220">
    <property type="term" value="P:monoatomic ion transmembrane transport"/>
    <property type="evidence" value="ECO:0007669"/>
    <property type="project" value="UniProtKB-KW"/>
</dbReference>
<keyword evidence="4 13" id="KW-0812">Transmembrane</keyword>
<gene>
    <name evidence="15" type="ORF">OIU84_002040</name>
</gene>
<dbReference type="PANTHER" id="PTHR45651">
    <property type="entry name" value="CYCLIC NUCLEOTIDE-GATED ION CHANNEL 15-RELATED-RELATED"/>
    <property type="match status" value="1"/>
</dbReference>
<name>A0AAD6P7C6_9ROSI</name>
<dbReference type="Proteomes" id="UP001162972">
    <property type="component" value="Chromosome 12"/>
</dbReference>
<dbReference type="SMART" id="SM00100">
    <property type="entry name" value="cNMP"/>
    <property type="match status" value="1"/>
</dbReference>
<accession>A0AAD6P7C6</accession>
<dbReference type="CDD" id="cd00038">
    <property type="entry name" value="CAP_ED"/>
    <property type="match status" value="1"/>
</dbReference>
<dbReference type="Gene3D" id="1.10.287.630">
    <property type="entry name" value="Helix hairpin bin"/>
    <property type="match status" value="1"/>
</dbReference>
<keyword evidence="16" id="KW-1185">Reference proteome</keyword>
<dbReference type="FunFam" id="1.10.287.630:FF:000003">
    <property type="entry name" value="Cyclic nucleotide-gated ion channel 1"/>
    <property type="match status" value="1"/>
</dbReference>
<feature type="transmembrane region" description="Helical" evidence="13">
    <location>
        <begin position="26"/>
        <end position="48"/>
    </location>
</feature>
<feature type="domain" description="Cyclic nucleotide-binding" evidence="14">
    <location>
        <begin position="134"/>
        <end position="218"/>
    </location>
</feature>
<evidence type="ECO:0000256" key="2">
    <source>
        <dbReference type="ARBA" id="ARBA00010486"/>
    </source>
</evidence>
<evidence type="ECO:0000313" key="15">
    <source>
        <dbReference type="EMBL" id="KAJ6418780.1"/>
    </source>
</evidence>
<keyword evidence="9" id="KW-1071">Ligand-gated ion channel</keyword>
<reference evidence="15 16" key="1">
    <citation type="journal article" date="2023" name="Int. J. Mol. Sci.">
        <title>De Novo Assembly and Annotation of 11 Diverse Shrub Willow (Salix) Genomes Reveals Novel Gene Organization in Sex-Linked Regions.</title>
        <authorList>
            <person name="Hyden B."/>
            <person name="Feng K."/>
            <person name="Yates T.B."/>
            <person name="Jawdy S."/>
            <person name="Cereghino C."/>
            <person name="Smart L.B."/>
            <person name="Muchero W."/>
        </authorList>
    </citation>
    <scope>NUCLEOTIDE SEQUENCE [LARGE SCALE GENOMIC DNA]</scope>
    <source>
        <tissue evidence="15">Shoot tip</tissue>
    </source>
</reference>
<protein>
    <recommendedName>
        <fullName evidence="14">Cyclic nucleotide-binding domain-containing protein</fullName>
    </recommendedName>
</protein>
<dbReference type="InterPro" id="IPR018490">
    <property type="entry name" value="cNMP-bd_dom_sf"/>
</dbReference>
<organism evidence="15 16">
    <name type="scientific">Salix udensis</name>
    <dbReference type="NCBI Taxonomy" id="889485"/>
    <lineage>
        <taxon>Eukaryota</taxon>
        <taxon>Viridiplantae</taxon>
        <taxon>Streptophyta</taxon>
        <taxon>Embryophyta</taxon>
        <taxon>Tracheophyta</taxon>
        <taxon>Spermatophyta</taxon>
        <taxon>Magnoliopsida</taxon>
        <taxon>eudicotyledons</taxon>
        <taxon>Gunneridae</taxon>
        <taxon>Pentapetalae</taxon>
        <taxon>rosids</taxon>
        <taxon>fabids</taxon>
        <taxon>Malpighiales</taxon>
        <taxon>Salicaceae</taxon>
        <taxon>Saliceae</taxon>
        <taxon>Salix</taxon>
    </lineage>
</organism>
<keyword evidence="8" id="KW-0539">Nucleus</keyword>